<protein>
    <submittedName>
        <fullName evidence="5">Putative methyltransferase</fullName>
    </submittedName>
</protein>
<keyword evidence="6" id="KW-1185">Reference proteome</keyword>
<accession>A0A2G8K0Y7</accession>
<dbReference type="InterPro" id="IPR051052">
    <property type="entry name" value="Diverse_substrate_MTase"/>
</dbReference>
<dbReference type="OrthoDB" id="506498at2759"/>
<comment type="caution">
    <text evidence="5">The sequence shown here is derived from an EMBL/GenBank/DDBJ whole genome shotgun (WGS) entry which is preliminary data.</text>
</comment>
<dbReference type="Pfam" id="PF08241">
    <property type="entry name" value="Methyltransf_11"/>
    <property type="match status" value="1"/>
</dbReference>
<dbReference type="InterPro" id="IPR013216">
    <property type="entry name" value="Methyltransf_11"/>
</dbReference>
<dbReference type="STRING" id="307972.A0A2G8K0Y7"/>
<evidence type="ECO:0000256" key="1">
    <source>
        <dbReference type="ARBA" id="ARBA00008361"/>
    </source>
</evidence>
<keyword evidence="3 5" id="KW-0808">Transferase</keyword>
<dbReference type="GO" id="GO:0032259">
    <property type="term" value="P:methylation"/>
    <property type="evidence" value="ECO:0007669"/>
    <property type="project" value="UniProtKB-KW"/>
</dbReference>
<evidence type="ECO:0000256" key="2">
    <source>
        <dbReference type="ARBA" id="ARBA00022603"/>
    </source>
</evidence>
<dbReference type="Proteomes" id="UP000230750">
    <property type="component" value="Unassembled WGS sequence"/>
</dbReference>
<evidence type="ECO:0000313" key="6">
    <source>
        <dbReference type="Proteomes" id="UP000230750"/>
    </source>
</evidence>
<feature type="domain" description="Methyltransferase type 11" evidence="4">
    <location>
        <begin position="12"/>
        <end position="103"/>
    </location>
</feature>
<dbReference type="InterPro" id="IPR029063">
    <property type="entry name" value="SAM-dependent_MTases_sf"/>
</dbReference>
<organism evidence="5 6">
    <name type="scientific">Stichopus japonicus</name>
    <name type="common">Sea cucumber</name>
    <dbReference type="NCBI Taxonomy" id="307972"/>
    <lineage>
        <taxon>Eukaryota</taxon>
        <taxon>Metazoa</taxon>
        <taxon>Echinodermata</taxon>
        <taxon>Eleutherozoa</taxon>
        <taxon>Echinozoa</taxon>
        <taxon>Holothuroidea</taxon>
        <taxon>Aspidochirotacea</taxon>
        <taxon>Aspidochirotida</taxon>
        <taxon>Stichopodidae</taxon>
        <taxon>Apostichopus</taxon>
    </lineage>
</organism>
<name>A0A2G8K0Y7_STIJA</name>
<dbReference type="PANTHER" id="PTHR44942:SF4">
    <property type="entry name" value="METHYLTRANSFERASE TYPE 11 DOMAIN-CONTAINING PROTEIN"/>
    <property type="match status" value="1"/>
</dbReference>
<sequence>MRQRQAPFGTAVDVGCGTGQGTRILTSLFQKVIGLDISDAMLREAEIATNSTNVEYRNSRAEDMQFLADESVDLINVATAMHWLDAPIFLKEVNRVLRPGGCCAYIGPKSSKSYDLKLDDDVGKEDVSRRICNLFHEVRQLK</sequence>
<proteinExistence type="inferred from homology"/>
<dbReference type="PANTHER" id="PTHR44942">
    <property type="entry name" value="METHYLTRANSF_11 DOMAIN-CONTAINING PROTEIN"/>
    <property type="match status" value="1"/>
</dbReference>
<dbReference type="Gene3D" id="3.40.50.150">
    <property type="entry name" value="Vaccinia Virus protein VP39"/>
    <property type="match status" value="1"/>
</dbReference>
<evidence type="ECO:0000313" key="5">
    <source>
        <dbReference type="EMBL" id="PIK41668.1"/>
    </source>
</evidence>
<reference evidence="5 6" key="1">
    <citation type="journal article" date="2017" name="PLoS Biol.">
        <title>The sea cucumber genome provides insights into morphological evolution and visceral regeneration.</title>
        <authorList>
            <person name="Zhang X."/>
            <person name="Sun L."/>
            <person name="Yuan J."/>
            <person name="Sun Y."/>
            <person name="Gao Y."/>
            <person name="Zhang L."/>
            <person name="Li S."/>
            <person name="Dai H."/>
            <person name="Hamel J.F."/>
            <person name="Liu C."/>
            <person name="Yu Y."/>
            <person name="Liu S."/>
            <person name="Lin W."/>
            <person name="Guo K."/>
            <person name="Jin S."/>
            <person name="Xu P."/>
            <person name="Storey K.B."/>
            <person name="Huan P."/>
            <person name="Zhang T."/>
            <person name="Zhou Y."/>
            <person name="Zhang J."/>
            <person name="Lin C."/>
            <person name="Li X."/>
            <person name="Xing L."/>
            <person name="Huo D."/>
            <person name="Sun M."/>
            <person name="Wang L."/>
            <person name="Mercier A."/>
            <person name="Li F."/>
            <person name="Yang H."/>
            <person name="Xiang J."/>
        </authorList>
    </citation>
    <scope>NUCLEOTIDE SEQUENCE [LARGE SCALE GENOMIC DNA]</scope>
    <source>
        <strain evidence="5">Shaxun</strain>
        <tissue evidence="5">Muscle</tissue>
    </source>
</reference>
<evidence type="ECO:0000256" key="3">
    <source>
        <dbReference type="ARBA" id="ARBA00022679"/>
    </source>
</evidence>
<comment type="similarity">
    <text evidence="1">Belongs to the methyltransferase superfamily.</text>
</comment>
<keyword evidence="2 5" id="KW-0489">Methyltransferase</keyword>
<dbReference type="SUPFAM" id="SSF53335">
    <property type="entry name" value="S-adenosyl-L-methionine-dependent methyltransferases"/>
    <property type="match status" value="1"/>
</dbReference>
<dbReference type="EMBL" id="MRZV01000998">
    <property type="protein sequence ID" value="PIK41668.1"/>
    <property type="molecule type" value="Genomic_DNA"/>
</dbReference>
<evidence type="ECO:0000259" key="4">
    <source>
        <dbReference type="Pfam" id="PF08241"/>
    </source>
</evidence>
<dbReference type="AlphaFoldDB" id="A0A2G8K0Y7"/>
<dbReference type="CDD" id="cd02440">
    <property type="entry name" value="AdoMet_MTases"/>
    <property type="match status" value="1"/>
</dbReference>
<gene>
    <name evidence="5" type="ORF">BSL78_21473</name>
</gene>
<dbReference type="GO" id="GO:0008757">
    <property type="term" value="F:S-adenosylmethionine-dependent methyltransferase activity"/>
    <property type="evidence" value="ECO:0007669"/>
    <property type="project" value="InterPro"/>
</dbReference>